<dbReference type="AlphaFoldDB" id="A0A1H2S0W7"/>
<dbReference type="GO" id="GO:0006355">
    <property type="term" value="P:regulation of DNA-templated transcription"/>
    <property type="evidence" value="ECO:0007669"/>
    <property type="project" value="InterPro"/>
</dbReference>
<dbReference type="Pfam" id="PF00486">
    <property type="entry name" value="Trans_reg_C"/>
    <property type="match status" value="1"/>
</dbReference>
<evidence type="ECO:0000256" key="2">
    <source>
        <dbReference type="ARBA" id="ARBA00023015"/>
    </source>
</evidence>
<dbReference type="Gene3D" id="1.10.10.10">
    <property type="entry name" value="Winged helix-like DNA-binding domain superfamily/Winged helix DNA-binding domain"/>
    <property type="match status" value="1"/>
</dbReference>
<dbReference type="Pfam" id="PF13191">
    <property type="entry name" value="AAA_16"/>
    <property type="match status" value="1"/>
</dbReference>
<dbReference type="InterPro" id="IPR011990">
    <property type="entry name" value="TPR-like_helical_dom_sf"/>
</dbReference>
<dbReference type="InterPro" id="IPR041664">
    <property type="entry name" value="AAA_16"/>
</dbReference>
<accession>A0A1H2S0W7</accession>
<reference evidence="7 8" key="1">
    <citation type="submission" date="2016-10" db="EMBL/GenBank/DDBJ databases">
        <authorList>
            <person name="de Groot N.N."/>
        </authorList>
    </citation>
    <scope>NUCLEOTIDE SEQUENCE [LARGE SCALE GENOMIC DNA]</scope>
    <source>
        <strain evidence="7 8">CPCC 202699</strain>
    </source>
</reference>
<protein>
    <submittedName>
        <fullName evidence="7">Transcriptional regulatory protein, C terminal</fullName>
    </submittedName>
</protein>
<evidence type="ECO:0000256" key="3">
    <source>
        <dbReference type="ARBA" id="ARBA00023125"/>
    </source>
</evidence>
<name>A0A1H2S0W7_9PSEU</name>
<keyword evidence="8" id="KW-1185">Reference proteome</keyword>
<dbReference type="EMBL" id="FNON01000001">
    <property type="protein sequence ID" value="SDW25165.1"/>
    <property type="molecule type" value="Genomic_DNA"/>
</dbReference>
<dbReference type="SUPFAM" id="SSF55073">
    <property type="entry name" value="Nucleotide cyclase"/>
    <property type="match status" value="1"/>
</dbReference>
<dbReference type="RefSeq" id="WP_176968448.1">
    <property type="nucleotide sequence ID" value="NZ_FNON01000001.1"/>
</dbReference>
<dbReference type="STRING" id="589385.SAMN05421504_10170"/>
<proteinExistence type="inferred from homology"/>
<dbReference type="PROSITE" id="PS51755">
    <property type="entry name" value="OMPR_PHOB"/>
    <property type="match status" value="1"/>
</dbReference>
<dbReference type="Proteomes" id="UP000199515">
    <property type="component" value="Unassembled WGS sequence"/>
</dbReference>
<dbReference type="FunFam" id="1.25.40.10:FF:000222">
    <property type="entry name" value="SARP family transcriptional regulator"/>
    <property type="match status" value="1"/>
</dbReference>
<dbReference type="InterPro" id="IPR005158">
    <property type="entry name" value="BTAD"/>
</dbReference>
<dbReference type="Gene3D" id="1.25.40.10">
    <property type="entry name" value="Tetratricopeptide repeat domain"/>
    <property type="match status" value="1"/>
</dbReference>
<dbReference type="CDD" id="cd15831">
    <property type="entry name" value="BTAD"/>
    <property type="match status" value="1"/>
</dbReference>
<dbReference type="InterPro" id="IPR029787">
    <property type="entry name" value="Nucleotide_cyclase"/>
</dbReference>
<dbReference type="Pfam" id="PF03704">
    <property type="entry name" value="BTAD"/>
    <property type="match status" value="1"/>
</dbReference>
<dbReference type="Gene3D" id="3.30.70.1230">
    <property type="entry name" value="Nucleotide cyclase"/>
    <property type="match status" value="1"/>
</dbReference>
<comment type="similarity">
    <text evidence="1">Belongs to the AfsR/DnrI/RedD regulatory family.</text>
</comment>
<evidence type="ECO:0000256" key="1">
    <source>
        <dbReference type="ARBA" id="ARBA00005820"/>
    </source>
</evidence>
<feature type="DNA-binding region" description="OmpR/PhoB-type" evidence="5">
    <location>
        <begin position="1"/>
        <end position="94"/>
    </location>
</feature>
<feature type="domain" description="OmpR/PhoB-type" evidence="6">
    <location>
        <begin position="1"/>
        <end position="94"/>
    </location>
</feature>
<sequence length="753" mass="80310">MEFKVLGALEIVDETEIVELSGVKQRAVLGYLLLHANKVVPMSHVVKALWGADVPPSARKMVQNAVSALRRMLATASSEAPVLLTHAPGYLLRLEPESLDLHRFQRLVDQARGDLAAGSAQQAATALRAALALWRGPALSDLVETGLNWSELSALEIAKLGAVEDCFEAELACGRHHEVLAELAEFAVREPRRERLCGQLMVALYRAGRQAEALDVYQRTQALLVHDLGIEPGRELRKLQSMIVSQDLALTAHPQPVAVAPSPDVSLERKQVSVLLVHVGAPADTDPEDVNDALPGIAAVVGEEVRRFGGVGGGTIGSMFLALFGVPRNHENDAERAVRAALAIRDRLDGAEVRMAVSTGGALTRFQRDDAAAPPVVTGAVVDTALLLLGAPGSIVACEATRRAAEGQIVFDGALAVSPAETRGAGAGTLVGRVHELQLMRSLLGQVRDLRRPHLLTVLGRPGIGKSRLVAEFGRQVCANREAVACLTGFTSPFATESPYLPLTAMIGEPDADLAAWCRFVEATATDGPIVVVLEDLHWADDVLLAAVETLTDRLPSVPLLVIATARPELLQRRPAWGGGRRHTTMTTLDPLSEHATAEILLDLASREGADRAGLPELCDALAGRAGGIPLFAAEYAKMLAEFPRRDDFPVPAGVHSVLASQVDMLSSTEKTVLLDASVLPEPFSAQAVASVGRRDEAEVAGAMTQLERLGFLRRSGGGYVFEHPLVREVACAQLPRSERADKKQRALVVGSS</sequence>
<keyword evidence="3 5" id="KW-0238">DNA-binding</keyword>
<keyword evidence="2" id="KW-0805">Transcription regulation</keyword>
<dbReference type="InterPro" id="IPR036388">
    <property type="entry name" value="WH-like_DNA-bd_sf"/>
</dbReference>
<dbReference type="InterPro" id="IPR051677">
    <property type="entry name" value="AfsR-DnrI-RedD_regulator"/>
</dbReference>
<dbReference type="SUPFAM" id="SSF52540">
    <property type="entry name" value="P-loop containing nucleoside triphosphate hydrolases"/>
    <property type="match status" value="1"/>
</dbReference>
<dbReference type="PANTHER" id="PTHR35807:SF1">
    <property type="entry name" value="TRANSCRIPTIONAL REGULATOR REDD"/>
    <property type="match status" value="1"/>
</dbReference>
<evidence type="ECO:0000259" key="6">
    <source>
        <dbReference type="PROSITE" id="PS51755"/>
    </source>
</evidence>
<evidence type="ECO:0000313" key="8">
    <source>
        <dbReference type="Proteomes" id="UP000199515"/>
    </source>
</evidence>
<dbReference type="InterPro" id="IPR027417">
    <property type="entry name" value="P-loop_NTPase"/>
</dbReference>
<keyword evidence="4" id="KW-0804">Transcription</keyword>
<gene>
    <name evidence="7" type="ORF">SAMN05421504_10170</name>
</gene>
<dbReference type="InterPro" id="IPR001867">
    <property type="entry name" value="OmpR/PhoB-type_DNA-bd"/>
</dbReference>
<evidence type="ECO:0000313" key="7">
    <source>
        <dbReference type="EMBL" id="SDW25165.1"/>
    </source>
</evidence>
<organism evidence="7 8">
    <name type="scientific">Amycolatopsis xylanica</name>
    <dbReference type="NCBI Taxonomy" id="589385"/>
    <lineage>
        <taxon>Bacteria</taxon>
        <taxon>Bacillati</taxon>
        <taxon>Actinomycetota</taxon>
        <taxon>Actinomycetes</taxon>
        <taxon>Pseudonocardiales</taxon>
        <taxon>Pseudonocardiaceae</taxon>
        <taxon>Amycolatopsis</taxon>
    </lineage>
</organism>
<dbReference type="SUPFAM" id="SSF48452">
    <property type="entry name" value="TPR-like"/>
    <property type="match status" value="1"/>
</dbReference>
<evidence type="ECO:0000256" key="4">
    <source>
        <dbReference type="ARBA" id="ARBA00023163"/>
    </source>
</evidence>
<dbReference type="SMART" id="SM01043">
    <property type="entry name" value="BTAD"/>
    <property type="match status" value="1"/>
</dbReference>
<dbReference type="PANTHER" id="PTHR35807">
    <property type="entry name" value="TRANSCRIPTIONAL REGULATOR REDD-RELATED"/>
    <property type="match status" value="1"/>
</dbReference>
<dbReference type="InterPro" id="IPR016032">
    <property type="entry name" value="Sig_transdc_resp-reg_C-effctor"/>
</dbReference>
<evidence type="ECO:0000256" key="5">
    <source>
        <dbReference type="PROSITE-ProRule" id="PRU01091"/>
    </source>
</evidence>
<dbReference type="GO" id="GO:0003677">
    <property type="term" value="F:DNA binding"/>
    <property type="evidence" value="ECO:0007669"/>
    <property type="project" value="UniProtKB-UniRule"/>
</dbReference>
<dbReference type="SUPFAM" id="SSF46894">
    <property type="entry name" value="C-terminal effector domain of the bipartite response regulators"/>
    <property type="match status" value="1"/>
</dbReference>
<dbReference type="GO" id="GO:0000160">
    <property type="term" value="P:phosphorelay signal transduction system"/>
    <property type="evidence" value="ECO:0007669"/>
    <property type="project" value="InterPro"/>
</dbReference>
<dbReference type="SMART" id="SM00862">
    <property type="entry name" value="Trans_reg_C"/>
    <property type="match status" value="1"/>
</dbReference>